<gene>
    <name evidence="1" type="ORF">ACCO45_013456</name>
</gene>
<keyword evidence="2" id="KW-1185">Reference proteome</keyword>
<evidence type="ECO:0000313" key="1">
    <source>
        <dbReference type="EMBL" id="KAL3951739.1"/>
    </source>
</evidence>
<evidence type="ECO:0000313" key="2">
    <source>
        <dbReference type="Proteomes" id="UP001638806"/>
    </source>
</evidence>
<dbReference type="Proteomes" id="UP001638806">
    <property type="component" value="Unassembled WGS sequence"/>
</dbReference>
<protein>
    <submittedName>
        <fullName evidence="1">Uncharacterized protein</fullName>
    </submittedName>
</protein>
<reference evidence="1" key="1">
    <citation type="submission" date="2024-12" db="EMBL/GenBank/DDBJ databases">
        <title>Comparative genomics and development of molecular markers within Purpureocillium lilacinum and among Purpureocillium species.</title>
        <authorList>
            <person name="Yeh Z.-Y."/>
            <person name="Ni N.-T."/>
            <person name="Lo P.-H."/>
            <person name="Mushyakhwo K."/>
            <person name="Lin C.-F."/>
            <person name="Nai Y.-S."/>
        </authorList>
    </citation>
    <scope>NUCLEOTIDE SEQUENCE</scope>
    <source>
        <strain evidence="1">NCHU-NPUST-175</strain>
    </source>
</reference>
<accession>A0ACC4D6F5</accession>
<comment type="caution">
    <text evidence="1">The sequence shown here is derived from an EMBL/GenBank/DDBJ whole genome shotgun (WGS) entry which is preliminary data.</text>
</comment>
<proteinExistence type="predicted"/>
<name>A0ACC4D6F5_PURLI</name>
<dbReference type="EMBL" id="JBGNUJ010000013">
    <property type="protein sequence ID" value="KAL3951739.1"/>
    <property type="molecule type" value="Genomic_DNA"/>
</dbReference>
<organism evidence="1 2">
    <name type="scientific">Purpureocillium lilacinum</name>
    <name type="common">Paecilomyces lilacinus</name>
    <dbReference type="NCBI Taxonomy" id="33203"/>
    <lineage>
        <taxon>Eukaryota</taxon>
        <taxon>Fungi</taxon>
        <taxon>Dikarya</taxon>
        <taxon>Ascomycota</taxon>
        <taxon>Pezizomycotina</taxon>
        <taxon>Sordariomycetes</taxon>
        <taxon>Hypocreomycetidae</taxon>
        <taxon>Hypocreales</taxon>
        <taxon>Ophiocordycipitaceae</taxon>
        <taxon>Purpureocillium</taxon>
    </lineage>
</organism>
<sequence length="203" mass="22038">MGGLFPARPLSDLTLTAWARRQRALWLPAAESYRANCALVCPGAAPHPVLTATRLWLGIRSLRRRGKEEAEGDRGRVRSAAYVRAASEEFAVPCAGSRCRSPCAVLPVSLTGREMVRILLTGSWDLPSDPPWARTFRVCKGKPIKDRRGRSQLTKGANPFHEQHADLAEQPLVARVGLGEGAKSADLSSNDLCQAPQTESISS</sequence>